<feature type="region of interest" description="Disordered" evidence="1">
    <location>
        <begin position="14"/>
        <end position="34"/>
    </location>
</feature>
<evidence type="ECO:0000256" key="1">
    <source>
        <dbReference type="SAM" id="MobiDB-lite"/>
    </source>
</evidence>
<dbReference type="EMBL" id="SADE01000001">
    <property type="protein sequence ID" value="RVU39442.1"/>
    <property type="molecule type" value="Genomic_DNA"/>
</dbReference>
<keyword evidence="3" id="KW-1185">Reference proteome</keyword>
<evidence type="ECO:0000313" key="2">
    <source>
        <dbReference type="EMBL" id="RVU39442.1"/>
    </source>
</evidence>
<accession>A0A437QY95</accession>
<comment type="caution">
    <text evidence="2">The sequence shown here is derived from an EMBL/GenBank/DDBJ whole genome shotgun (WGS) entry which is preliminary data.</text>
</comment>
<dbReference type="RefSeq" id="WP_127764813.1">
    <property type="nucleotide sequence ID" value="NZ_SADE01000001.1"/>
</dbReference>
<reference evidence="3" key="1">
    <citation type="submission" date="2019-01" db="EMBL/GenBank/DDBJ databases">
        <title>Gri0909 isolated from a small marine red alga.</title>
        <authorList>
            <person name="Kim J."/>
            <person name="Jeong S.E."/>
            <person name="Jeon C.O."/>
        </authorList>
    </citation>
    <scope>NUCLEOTIDE SEQUENCE [LARGE SCALE GENOMIC DNA]</scope>
    <source>
        <strain evidence="3">Gri0909</strain>
    </source>
</reference>
<proteinExistence type="predicted"/>
<name>A0A437QY95_9PROT</name>
<dbReference type="AlphaFoldDB" id="A0A437QY95"/>
<gene>
    <name evidence="2" type="ORF">EOI86_09460</name>
</gene>
<evidence type="ECO:0000313" key="3">
    <source>
        <dbReference type="Proteomes" id="UP000287447"/>
    </source>
</evidence>
<organism evidence="2 3">
    <name type="scientific">Hwanghaeella grinnelliae</name>
    <dbReference type="NCBI Taxonomy" id="2500179"/>
    <lineage>
        <taxon>Bacteria</taxon>
        <taxon>Pseudomonadati</taxon>
        <taxon>Pseudomonadota</taxon>
        <taxon>Alphaproteobacteria</taxon>
        <taxon>Rhodospirillales</taxon>
        <taxon>Rhodospirillaceae</taxon>
        <taxon>Hwanghaeella</taxon>
    </lineage>
</organism>
<dbReference type="Proteomes" id="UP000287447">
    <property type="component" value="Unassembled WGS sequence"/>
</dbReference>
<sequence length="175" mass="19407">MSGFDFRKMAADAKAAMEERKGERESAPNKVKAERESYVSLAAKPLIEGILPLLEKASKDFAEEGIHSSILTVFGSEGHAEQDPMVKFQCKGPPNEDNVASLEARPIFFTSNGSRIRLGVGDHRFSRNADRIIAEDKTGNIESLVRIGLERAIEFYMEEYEKDRSKNGGNRNGAL</sequence>
<protein>
    <submittedName>
        <fullName evidence="2">Uncharacterized protein</fullName>
    </submittedName>
</protein>